<protein>
    <submittedName>
        <fullName evidence="1">DUF3035 domain-containing protein</fullName>
    </submittedName>
</protein>
<evidence type="ECO:0000313" key="2">
    <source>
        <dbReference type="Proteomes" id="UP001203036"/>
    </source>
</evidence>
<comment type="caution">
    <text evidence="1">The sequence shown here is derived from an EMBL/GenBank/DDBJ whole genome shotgun (WGS) entry which is preliminary data.</text>
</comment>
<sequence>MRITQASIGLVLILAVAGCARGDREVDLRQLTSADGTPDEFSVLPSKPLQSPDNFNNLPTPNPGGRNLVDQNPRADAVASLGGRPSALEGDGVPGGDAALVRHAARGGVPGNIRETVAQEDEEFRQRRGRFQKLRIFVKNKYNSVYERQTLDSSRTNQAYRRVGVPTPSSPPTNSRR</sequence>
<keyword evidence="2" id="KW-1185">Reference proteome</keyword>
<organism evidence="1 2">
    <name type="scientific">Lutimaribacter degradans</name>
    <dbReference type="NCBI Taxonomy" id="2945989"/>
    <lineage>
        <taxon>Bacteria</taxon>
        <taxon>Pseudomonadati</taxon>
        <taxon>Pseudomonadota</taxon>
        <taxon>Alphaproteobacteria</taxon>
        <taxon>Rhodobacterales</taxon>
        <taxon>Roseobacteraceae</taxon>
        <taxon>Lutimaribacter</taxon>
    </lineage>
</organism>
<name>A0ACC6A019_9RHOB</name>
<gene>
    <name evidence="1" type="ORF">M8744_14785</name>
</gene>
<dbReference type="Proteomes" id="UP001203036">
    <property type="component" value="Unassembled WGS sequence"/>
</dbReference>
<reference evidence="1" key="1">
    <citation type="submission" date="2022-06" db="EMBL/GenBank/DDBJ databases">
        <title>Lutimaribacter sp. EGI FJ00013, a novel bacterium isolated from a salt lake sediment enrichment.</title>
        <authorList>
            <person name="Gao L."/>
            <person name="Fang B.-Z."/>
            <person name="Li W.-J."/>
        </authorList>
    </citation>
    <scope>NUCLEOTIDE SEQUENCE</scope>
    <source>
        <strain evidence="1">EGI FJ00013</strain>
    </source>
</reference>
<dbReference type="EMBL" id="JAMQGO010000011">
    <property type="protein sequence ID" value="MCM2563420.1"/>
    <property type="molecule type" value="Genomic_DNA"/>
</dbReference>
<accession>A0ACC6A019</accession>
<evidence type="ECO:0000313" key="1">
    <source>
        <dbReference type="EMBL" id="MCM2563420.1"/>
    </source>
</evidence>
<proteinExistence type="predicted"/>